<gene>
    <name evidence="5" type="ORF">VB264_02315</name>
</gene>
<protein>
    <submittedName>
        <fullName evidence="5">FGGY family carbohydrate kinase</fullName>
    </submittedName>
</protein>
<evidence type="ECO:0000256" key="3">
    <source>
        <dbReference type="ARBA" id="ARBA00022777"/>
    </source>
</evidence>
<dbReference type="SUPFAM" id="SSF53067">
    <property type="entry name" value="Actin-like ATPase domain"/>
    <property type="match status" value="1"/>
</dbReference>
<dbReference type="PANTHER" id="PTHR43095">
    <property type="entry name" value="SUGAR KINASE"/>
    <property type="match status" value="1"/>
</dbReference>
<reference evidence="5 6" key="1">
    <citation type="submission" date="2023-12" db="EMBL/GenBank/DDBJ databases">
        <title>Novel species of the genus Arcicella isolated from rivers.</title>
        <authorList>
            <person name="Lu H."/>
        </authorList>
    </citation>
    <scope>NUCLEOTIDE SEQUENCE [LARGE SCALE GENOMIC DNA]</scope>
    <source>
        <strain evidence="5 6">LMG 21963</strain>
    </source>
</reference>
<evidence type="ECO:0000256" key="2">
    <source>
        <dbReference type="ARBA" id="ARBA00022679"/>
    </source>
</evidence>
<keyword evidence="3 5" id="KW-0418">Kinase</keyword>
<dbReference type="InterPro" id="IPR050406">
    <property type="entry name" value="FGGY_Carb_Kinase"/>
</dbReference>
<keyword evidence="2" id="KW-0808">Transferase</keyword>
<keyword evidence="6" id="KW-1185">Reference proteome</keyword>
<dbReference type="Pfam" id="PF00370">
    <property type="entry name" value="FGGY_N"/>
    <property type="match status" value="1"/>
</dbReference>
<name>A0ABU5QIL6_9BACT</name>
<proteinExistence type="inferred from homology"/>
<evidence type="ECO:0000313" key="6">
    <source>
        <dbReference type="Proteomes" id="UP001304671"/>
    </source>
</evidence>
<evidence type="ECO:0000259" key="4">
    <source>
        <dbReference type="Pfam" id="PF00370"/>
    </source>
</evidence>
<evidence type="ECO:0000313" key="5">
    <source>
        <dbReference type="EMBL" id="MEA5256599.1"/>
    </source>
</evidence>
<evidence type="ECO:0000256" key="1">
    <source>
        <dbReference type="ARBA" id="ARBA00009156"/>
    </source>
</evidence>
<comment type="similarity">
    <text evidence="1">Belongs to the FGGY kinase family.</text>
</comment>
<dbReference type="InterPro" id="IPR043129">
    <property type="entry name" value="ATPase_NBD"/>
</dbReference>
<comment type="caution">
    <text evidence="5">The sequence shown here is derived from an EMBL/GenBank/DDBJ whole genome shotgun (WGS) entry which is preliminary data.</text>
</comment>
<feature type="domain" description="Carbohydrate kinase FGGY N-terminal" evidence="4">
    <location>
        <begin position="8"/>
        <end position="200"/>
    </location>
</feature>
<dbReference type="Gene3D" id="3.30.420.40">
    <property type="match status" value="2"/>
</dbReference>
<accession>A0ABU5QIL6</accession>
<dbReference type="EMBL" id="JAYFUL010000002">
    <property type="protein sequence ID" value="MEA5256599.1"/>
    <property type="molecule type" value="Genomic_DNA"/>
</dbReference>
<dbReference type="GO" id="GO:0016301">
    <property type="term" value="F:kinase activity"/>
    <property type="evidence" value="ECO:0007669"/>
    <property type="project" value="UniProtKB-KW"/>
</dbReference>
<dbReference type="RefSeq" id="WP_323246410.1">
    <property type="nucleotide sequence ID" value="NZ_JAYFUL010000002.1"/>
</dbReference>
<sequence>MTNKTSVIAIFDIGKTNKKLFLFDEQYKIVLEKSTQFDETQDEDGDNCEDLDLLNAWVTQTFEEVLSLPDFAIKALNFSTYGASFVHLDANGKAVAPLYNYLKTYSETLKKQFYDTYDGEQKFSQVTASPVLGNLNSGMVLYRLKYENPDLFAKINYSLHLPQYLNFLFTGNYYSDITSIGCHTNLWDFTKNTYHRWVHEEGVDEKLAPIFPSNQVQQKSIGNYELQVGVGLHDSSAALIPYLATFTEPFILLSTGTWCISLNPFNHIPLSAEELQYDCLSYMHYEGKPVKASRLFAGYEHEQQTKRLALHFNLANDYYKTVKSDLELLHRLRESQLHGDDDHLREARRPPLQESLFGSRDLTVFNNYEEAYHQLIIDIVAQQLIATELVLNNSPVKKLFVDGGFGKNEIFMTLLAMAFPTLEVYAASVAQATSLGAALSIHQYWTDKALPDNLIELKKYQLES</sequence>
<dbReference type="Proteomes" id="UP001304671">
    <property type="component" value="Unassembled WGS sequence"/>
</dbReference>
<organism evidence="5 6">
    <name type="scientific">Arcicella aquatica</name>
    <dbReference type="NCBI Taxonomy" id="217141"/>
    <lineage>
        <taxon>Bacteria</taxon>
        <taxon>Pseudomonadati</taxon>
        <taxon>Bacteroidota</taxon>
        <taxon>Cytophagia</taxon>
        <taxon>Cytophagales</taxon>
        <taxon>Flectobacillaceae</taxon>
        <taxon>Arcicella</taxon>
    </lineage>
</organism>
<dbReference type="CDD" id="cd07772">
    <property type="entry name" value="ASKHA_NBD_FGGY_NaCK-like"/>
    <property type="match status" value="1"/>
</dbReference>
<dbReference type="InterPro" id="IPR018484">
    <property type="entry name" value="FGGY_N"/>
</dbReference>